<evidence type="ECO:0000256" key="3">
    <source>
        <dbReference type="SAM" id="SignalP"/>
    </source>
</evidence>
<accession>A0AAW2Z9K3</accession>
<dbReference type="AlphaFoldDB" id="A0AAW2Z9K3"/>
<keyword evidence="5" id="KW-1185">Reference proteome</keyword>
<feature type="signal peptide" evidence="3">
    <location>
        <begin position="1"/>
        <end position="18"/>
    </location>
</feature>
<name>A0AAW2Z9K3_9EUKA</name>
<protein>
    <submittedName>
        <fullName evidence="4">Ribonuclease T2</fullName>
    </submittedName>
</protein>
<proteinExistence type="inferred from homology"/>
<dbReference type="PANTHER" id="PTHR11240:SF22">
    <property type="entry name" value="RIBONUCLEASE T2"/>
    <property type="match status" value="1"/>
</dbReference>
<dbReference type="SUPFAM" id="SSF55895">
    <property type="entry name" value="Ribonuclease Rh-like"/>
    <property type="match status" value="1"/>
</dbReference>
<evidence type="ECO:0000256" key="1">
    <source>
        <dbReference type="ARBA" id="ARBA00007469"/>
    </source>
</evidence>
<dbReference type="InterPro" id="IPR001568">
    <property type="entry name" value="RNase_T2-like"/>
</dbReference>
<evidence type="ECO:0000313" key="5">
    <source>
        <dbReference type="Proteomes" id="UP001431209"/>
    </source>
</evidence>
<dbReference type="EMBL" id="JAOPGA020001203">
    <property type="protein sequence ID" value="KAL0486140.1"/>
    <property type="molecule type" value="Genomic_DNA"/>
</dbReference>
<dbReference type="Gene3D" id="3.90.730.10">
    <property type="entry name" value="Ribonuclease T2-like"/>
    <property type="match status" value="1"/>
</dbReference>
<dbReference type="Proteomes" id="UP001431209">
    <property type="component" value="Unassembled WGS sequence"/>
</dbReference>
<dbReference type="InterPro" id="IPR036430">
    <property type="entry name" value="RNase_T2-like_sf"/>
</dbReference>
<dbReference type="PANTHER" id="PTHR11240">
    <property type="entry name" value="RIBONUCLEASE T2"/>
    <property type="match status" value="1"/>
</dbReference>
<keyword evidence="3" id="KW-0732">Signal</keyword>
<reference evidence="4 5" key="1">
    <citation type="submission" date="2024-03" db="EMBL/GenBank/DDBJ databases">
        <title>The Acrasis kona genome and developmental transcriptomes reveal deep origins of eukaryotic multicellular pathways.</title>
        <authorList>
            <person name="Sheikh S."/>
            <person name="Fu C.-J."/>
            <person name="Brown M.W."/>
            <person name="Baldauf S.L."/>
        </authorList>
    </citation>
    <scope>NUCLEOTIDE SEQUENCE [LARGE SCALE GENOMIC DNA]</scope>
    <source>
        <strain evidence="4 5">ATCC MYA-3509</strain>
    </source>
</reference>
<sequence>MSILFKLILSTCFLLSLASSLLFPSALPKNYPPPHLLSPDHPDYQYRDEVKHGRDRRVSPPRVRSNIYCPYLGFSQHSHVMLCQYWPATLCALSILQESYCRVSSVIESYHDRFLIHGMWTINLNKRIRGSMFPQCCNNDRMLDWEEDIESKQEVTSMIAQYWPELLVPEGSTDFKRHGIWSHEWQKYGSCYAKHLEEKEQVQSYLLHATKLRSKIDLYAALKDDNIVPSSNKTYTLSQIEEAIFKKYKVNPEVSCLQLFELFDHQVIYQVLLCATKNQVMKNAQDPSHQPTLVNCSTTPRDESNFNNLRRCDPSQPILIPEAHHTLQRYQEMPDGGVMNLFQSLEQQDDDDDDDDDIWSDLN</sequence>
<comment type="similarity">
    <text evidence="1 2">Belongs to the RNase T2 family.</text>
</comment>
<comment type="caution">
    <text evidence="4">The sequence shown here is derived from an EMBL/GenBank/DDBJ whole genome shotgun (WGS) entry which is preliminary data.</text>
</comment>
<dbReference type="GO" id="GO:0033897">
    <property type="term" value="F:ribonuclease T2 activity"/>
    <property type="evidence" value="ECO:0007669"/>
    <property type="project" value="InterPro"/>
</dbReference>
<evidence type="ECO:0000256" key="2">
    <source>
        <dbReference type="RuleBase" id="RU004328"/>
    </source>
</evidence>
<gene>
    <name evidence="4" type="ORF">AKO1_001841</name>
</gene>
<organism evidence="4 5">
    <name type="scientific">Acrasis kona</name>
    <dbReference type="NCBI Taxonomy" id="1008807"/>
    <lineage>
        <taxon>Eukaryota</taxon>
        <taxon>Discoba</taxon>
        <taxon>Heterolobosea</taxon>
        <taxon>Tetramitia</taxon>
        <taxon>Eutetramitia</taxon>
        <taxon>Acrasidae</taxon>
        <taxon>Acrasis</taxon>
    </lineage>
</organism>
<evidence type="ECO:0000313" key="4">
    <source>
        <dbReference type="EMBL" id="KAL0486140.1"/>
    </source>
</evidence>
<dbReference type="GO" id="GO:0003723">
    <property type="term" value="F:RNA binding"/>
    <property type="evidence" value="ECO:0007669"/>
    <property type="project" value="InterPro"/>
</dbReference>
<dbReference type="Pfam" id="PF00445">
    <property type="entry name" value="Ribonuclease_T2"/>
    <property type="match status" value="1"/>
</dbReference>
<feature type="chain" id="PRO_5043710972" evidence="3">
    <location>
        <begin position="19"/>
        <end position="363"/>
    </location>
</feature>